<name>A0ABD1AVT9_CARAN</name>
<dbReference type="PANTHER" id="PTHR33670">
    <property type="entry name" value="SPLICING FACTOR, PROLINE- AND GLUTAMINE-RICH-LIKE"/>
    <property type="match status" value="1"/>
</dbReference>
<dbReference type="PANTHER" id="PTHR33670:SF17">
    <property type="entry name" value="ANTHER-SPECIFIC PROLINE-RICH PROTEIN APG"/>
    <property type="match status" value="1"/>
</dbReference>
<feature type="compositionally biased region" description="Basic residues" evidence="1">
    <location>
        <begin position="31"/>
        <end position="44"/>
    </location>
</feature>
<evidence type="ECO:0000313" key="2">
    <source>
        <dbReference type="EMBL" id="KAL1210383.1"/>
    </source>
</evidence>
<gene>
    <name evidence="2" type="ORF">V5N11_006714</name>
</gene>
<dbReference type="AlphaFoldDB" id="A0ABD1AVT9"/>
<reference evidence="2 3" key="1">
    <citation type="submission" date="2024-04" db="EMBL/GenBank/DDBJ databases">
        <title>Genome assembly C_amara_ONT_v2.</title>
        <authorList>
            <person name="Yant L."/>
            <person name="Moore C."/>
            <person name="Slenker M."/>
        </authorList>
    </citation>
    <scope>NUCLEOTIDE SEQUENCE [LARGE SCALE GENOMIC DNA]</scope>
    <source>
        <tissue evidence="2">Leaf</tissue>
    </source>
</reference>
<sequence length="189" mass="20338">MGVAVINPQDCLKHPLSHMKHPRNPSACPNRQKKPITNRTRRSPPRNQAGTKSSPPVAPPLPPPRAAVSAIVPKGTVKKSPNSTVVVSQVRILKRGEEIPKITSDPVVEKSDLKSTSRIGPDPGMIPSQIRLSGRKSKAAPFYAGPVTMTSPPPSDVPLPAFFTKKSVSLFKATDATNDLIRILRLDIA</sequence>
<evidence type="ECO:0000313" key="3">
    <source>
        <dbReference type="Proteomes" id="UP001558713"/>
    </source>
</evidence>
<organism evidence="2 3">
    <name type="scientific">Cardamine amara subsp. amara</name>
    <dbReference type="NCBI Taxonomy" id="228776"/>
    <lineage>
        <taxon>Eukaryota</taxon>
        <taxon>Viridiplantae</taxon>
        <taxon>Streptophyta</taxon>
        <taxon>Embryophyta</taxon>
        <taxon>Tracheophyta</taxon>
        <taxon>Spermatophyta</taxon>
        <taxon>Magnoliopsida</taxon>
        <taxon>eudicotyledons</taxon>
        <taxon>Gunneridae</taxon>
        <taxon>Pentapetalae</taxon>
        <taxon>rosids</taxon>
        <taxon>malvids</taxon>
        <taxon>Brassicales</taxon>
        <taxon>Brassicaceae</taxon>
        <taxon>Cardamineae</taxon>
        <taxon>Cardamine</taxon>
    </lineage>
</organism>
<proteinExistence type="predicted"/>
<feature type="compositionally biased region" description="Pro residues" evidence="1">
    <location>
        <begin position="56"/>
        <end position="65"/>
    </location>
</feature>
<comment type="caution">
    <text evidence="2">The sequence shown here is derived from an EMBL/GenBank/DDBJ whole genome shotgun (WGS) entry which is preliminary data.</text>
</comment>
<dbReference type="Proteomes" id="UP001558713">
    <property type="component" value="Unassembled WGS sequence"/>
</dbReference>
<protein>
    <submittedName>
        <fullName evidence="2">Uncharacterized protein</fullName>
    </submittedName>
</protein>
<keyword evidence="3" id="KW-1185">Reference proteome</keyword>
<dbReference type="EMBL" id="JBANAX010000394">
    <property type="protein sequence ID" value="KAL1210383.1"/>
    <property type="molecule type" value="Genomic_DNA"/>
</dbReference>
<evidence type="ECO:0000256" key="1">
    <source>
        <dbReference type="SAM" id="MobiDB-lite"/>
    </source>
</evidence>
<feature type="region of interest" description="Disordered" evidence="1">
    <location>
        <begin position="1"/>
        <end position="67"/>
    </location>
</feature>
<accession>A0ABD1AVT9</accession>